<name>A0A834LR89_RHOSS</name>
<evidence type="ECO:0000313" key="2">
    <source>
        <dbReference type="Proteomes" id="UP000626092"/>
    </source>
</evidence>
<protein>
    <submittedName>
        <fullName evidence="1">Uncharacterized protein</fullName>
    </submittedName>
</protein>
<evidence type="ECO:0000313" key="1">
    <source>
        <dbReference type="EMBL" id="KAF7145769.1"/>
    </source>
</evidence>
<gene>
    <name evidence="1" type="ORF">RHSIM_Rhsim04G0034300</name>
</gene>
<organism evidence="1 2">
    <name type="scientific">Rhododendron simsii</name>
    <name type="common">Sims's rhododendron</name>
    <dbReference type="NCBI Taxonomy" id="118357"/>
    <lineage>
        <taxon>Eukaryota</taxon>
        <taxon>Viridiplantae</taxon>
        <taxon>Streptophyta</taxon>
        <taxon>Embryophyta</taxon>
        <taxon>Tracheophyta</taxon>
        <taxon>Spermatophyta</taxon>
        <taxon>Magnoliopsida</taxon>
        <taxon>eudicotyledons</taxon>
        <taxon>Gunneridae</taxon>
        <taxon>Pentapetalae</taxon>
        <taxon>asterids</taxon>
        <taxon>Ericales</taxon>
        <taxon>Ericaceae</taxon>
        <taxon>Ericoideae</taxon>
        <taxon>Rhodoreae</taxon>
        <taxon>Rhododendron</taxon>
    </lineage>
</organism>
<sequence length="107" mass="12035">MEEVAYFKEAMAGLRVANEVIRVHQGWRRNAVRDLNRVDLVVASARDDKKISLWRKNGESVGTIPMACAEAIHNIESNMEISQLDLPNLSNLVIQIFKLLGSFLKNG</sequence>
<comment type="caution">
    <text evidence="1">The sequence shown here is derived from an EMBL/GenBank/DDBJ whole genome shotgun (WGS) entry which is preliminary data.</text>
</comment>
<reference evidence="1" key="1">
    <citation type="submission" date="2019-11" db="EMBL/GenBank/DDBJ databases">
        <authorList>
            <person name="Liu Y."/>
            <person name="Hou J."/>
            <person name="Li T.-Q."/>
            <person name="Guan C.-H."/>
            <person name="Wu X."/>
            <person name="Wu H.-Z."/>
            <person name="Ling F."/>
            <person name="Zhang R."/>
            <person name="Shi X.-G."/>
            <person name="Ren J.-P."/>
            <person name="Chen E.-F."/>
            <person name="Sun J.-M."/>
        </authorList>
    </citation>
    <scope>NUCLEOTIDE SEQUENCE</scope>
    <source>
        <strain evidence="1">Adult_tree_wgs_1</strain>
        <tissue evidence="1">Leaves</tissue>
    </source>
</reference>
<dbReference type="Proteomes" id="UP000626092">
    <property type="component" value="Unassembled WGS sequence"/>
</dbReference>
<dbReference type="AlphaFoldDB" id="A0A834LR89"/>
<keyword evidence="2" id="KW-1185">Reference proteome</keyword>
<proteinExistence type="predicted"/>
<accession>A0A834LR89</accession>
<dbReference type="EMBL" id="WJXA01000004">
    <property type="protein sequence ID" value="KAF7145769.1"/>
    <property type="molecule type" value="Genomic_DNA"/>
</dbReference>
<dbReference type="OrthoDB" id="1656481at2759"/>